<dbReference type="PANTHER" id="PTHR31507">
    <property type="entry name" value="PROTEIN CBG15923"/>
    <property type="match status" value="1"/>
</dbReference>
<protein>
    <submittedName>
        <fullName evidence="2">Uncharacterized protein</fullName>
    </submittedName>
</protein>
<dbReference type="InterPro" id="IPR000884">
    <property type="entry name" value="TSP1_rpt"/>
</dbReference>
<keyword evidence="3" id="KW-1185">Reference proteome</keyword>
<dbReference type="PANTHER" id="PTHR31507:SF3">
    <property type="entry name" value="TIL DOMAIN-CONTAINING PROTEIN"/>
    <property type="match status" value="1"/>
</dbReference>
<dbReference type="Proteomes" id="UP000835052">
    <property type="component" value="Unassembled WGS sequence"/>
</dbReference>
<accession>A0A8S1HZQ8</accession>
<keyword evidence="1" id="KW-0732">Signal</keyword>
<organism evidence="2 3">
    <name type="scientific">Caenorhabditis auriculariae</name>
    <dbReference type="NCBI Taxonomy" id="2777116"/>
    <lineage>
        <taxon>Eukaryota</taxon>
        <taxon>Metazoa</taxon>
        <taxon>Ecdysozoa</taxon>
        <taxon>Nematoda</taxon>
        <taxon>Chromadorea</taxon>
        <taxon>Rhabditida</taxon>
        <taxon>Rhabditina</taxon>
        <taxon>Rhabditomorpha</taxon>
        <taxon>Rhabditoidea</taxon>
        <taxon>Rhabditidae</taxon>
        <taxon>Peloderinae</taxon>
        <taxon>Caenorhabditis</taxon>
    </lineage>
</organism>
<feature type="signal peptide" evidence="1">
    <location>
        <begin position="1"/>
        <end position="21"/>
    </location>
</feature>
<dbReference type="PROSITE" id="PS50092">
    <property type="entry name" value="TSP1"/>
    <property type="match status" value="1"/>
</dbReference>
<dbReference type="AlphaFoldDB" id="A0A8S1HZQ8"/>
<evidence type="ECO:0000313" key="2">
    <source>
        <dbReference type="EMBL" id="CAD6199225.1"/>
    </source>
</evidence>
<feature type="chain" id="PRO_5035764886" evidence="1">
    <location>
        <begin position="22"/>
        <end position="101"/>
    </location>
</feature>
<sequence>MSISGKLVLLTSLAVFTLVRSQSWSEWADKDGASCSDDCGACGEIDQERTCDGGDGECPGDSERQAPCNFEICLFPRENCCDGYKKTIDEENKEFVCEPDE</sequence>
<reference evidence="2" key="1">
    <citation type="submission" date="2020-10" db="EMBL/GenBank/DDBJ databases">
        <authorList>
            <person name="Kikuchi T."/>
        </authorList>
    </citation>
    <scope>NUCLEOTIDE SEQUENCE</scope>
    <source>
        <strain evidence="2">NKZ352</strain>
    </source>
</reference>
<dbReference type="EMBL" id="CAJGYM010000161">
    <property type="protein sequence ID" value="CAD6199225.1"/>
    <property type="molecule type" value="Genomic_DNA"/>
</dbReference>
<gene>
    <name evidence="2" type="ORF">CAUJ_LOCUS15129</name>
</gene>
<evidence type="ECO:0000313" key="3">
    <source>
        <dbReference type="Proteomes" id="UP000835052"/>
    </source>
</evidence>
<proteinExistence type="predicted"/>
<evidence type="ECO:0000256" key="1">
    <source>
        <dbReference type="SAM" id="SignalP"/>
    </source>
</evidence>
<comment type="caution">
    <text evidence="2">The sequence shown here is derived from an EMBL/GenBank/DDBJ whole genome shotgun (WGS) entry which is preliminary data.</text>
</comment>
<name>A0A8S1HZQ8_9PELO</name>